<feature type="compositionally biased region" description="Low complexity" evidence="1">
    <location>
        <begin position="526"/>
        <end position="542"/>
    </location>
</feature>
<feature type="region of interest" description="Disordered" evidence="1">
    <location>
        <begin position="321"/>
        <end position="353"/>
    </location>
</feature>
<evidence type="ECO:0000256" key="1">
    <source>
        <dbReference type="SAM" id="MobiDB-lite"/>
    </source>
</evidence>
<dbReference type="PROSITE" id="PS50020">
    <property type="entry name" value="WW_DOMAIN_2"/>
    <property type="match status" value="2"/>
</dbReference>
<keyword evidence="4" id="KW-1185">Reference proteome</keyword>
<feature type="region of interest" description="Disordered" evidence="1">
    <location>
        <begin position="423"/>
        <end position="443"/>
    </location>
</feature>
<evidence type="ECO:0000313" key="4">
    <source>
        <dbReference type="Proteomes" id="UP001358417"/>
    </source>
</evidence>
<dbReference type="InterPro" id="IPR036020">
    <property type="entry name" value="WW_dom_sf"/>
</dbReference>
<comment type="caution">
    <text evidence="3">The sequence shown here is derived from an EMBL/GenBank/DDBJ whole genome shotgun (WGS) entry which is preliminary data.</text>
</comment>
<feature type="compositionally biased region" description="Low complexity" evidence="1">
    <location>
        <begin position="551"/>
        <end position="570"/>
    </location>
</feature>
<sequence>MAEYVGPLEASSIDSNLQSGYDLKQPLLSVVPIQAQPQPQLLPLPPGWLEMADPSGRTLYCNPTTGTTSWERPSVPQLPLGWMKSQTPDGKTIYIHAETQRCSYEFPSQPQASVSQPQAKIQPQIRPLNTQMPQITRYPTAPGKNATIGAPVLHRRQTAPVQALQDPLSVTVSVNTTMARKAVPGFNEALAVHQLSERNNSTVLTKKFAADLAVTTHAMKDATISGASLATRQAKVAGQIMVDPKKMQKMSKKMVIKTGAMGVKTGRALKSMMGEMVEAADKKGKYQPKDRHFIPYDGQVEYQMKVPVQHPAQVPMKTHEDEFQQQQQQQQQEASIVPRPHPAASQTTITGVPARRPVRPQSVIINGTMSLAQSYQGTVAATDNQFPATEIAQPCALNVQQAEQPGGENTVFQVGIEGQLNHNASNSATVKPPGSVQQATQTSTSVNLSSQIIAPNPLPVHSAPITEPTAAFLPASNSDLRPHPLRLSNPQTVVAQPHIANSYSLQAQASVIIQAPADNPAPPPYTQQAQTSGLPTSSQAVQRPPPRRRPAPSASHQPSQPGYSQQQPSVQYVVPSQEQGAFLASASGGGTVGYETYNFIQPQQSTVVYQDQQPAGYSMQPQMLAAQPQEQNIIIEQNQTIIQQQQVVNNDVLVIQQQGMTSNEYELYVQQDSMDAQQMGMYTEYTTYEEGVAGEEVMYAEAYTGEVYEEVEYDTQEVGGCEGVSGCEG</sequence>
<dbReference type="CDD" id="cd00201">
    <property type="entry name" value="WW"/>
    <property type="match status" value="1"/>
</dbReference>
<dbReference type="Proteomes" id="UP001358417">
    <property type="component" value="Unassembled WGS sequence"/>
</dbReference>
<organism evidence="3 4">
    <name type="scientific">Exophiala bonariae</name>
    <dbReference type="NCBI Taxonomy" id="1690606"/>
    <lineage>
        <taxon>Eukaryota</taxon>
        <taxon>Fungi</taxon>
        <taxon>Dikarya</taxon>
        <taxon>Ascomycota</taxon>
        <taxon>Pezizomycotina</taxon>
        <taxon>Eurotiomycetes</taxon>
        <taxon>Chaetothyriomycetidae</taxon>
        <taxon>Chaetothyriales</taxon>
        <taxon>Herpotrichiellaceae</taxon>
        <taxon>Exophiala</taxon>
    </lineage>
</organism>
<dbReference type="RefSeq" id="XP_064701272.1">
    <property type="nucleotide sequence ID" value="XM_064852565.1"/>
</dbReference>
<reference evidence="3 4" key="1">
    <citation type="submission" date="2023-08" db="EMBL/GenBank/DDBJ databases">
        <title>Black Yeasts Isolated from many extreme environments.</title>
        <authorList>
            <person name="Coleine C."/>
            <person name="Stajich J.E."/>
            <person name="Selbmann L."/>
        </authorList>
    </citation>
    <scope>NUCLEOTIDE SEQUENCE [LARGE SCALE GENOMIC DNA]</scope>
    <source>
        <strain evidence="3 4">CCFEE 5792</strain>
    </source>
</reference>
<dbReference type="AlphaFoldDB" id="A0AAV9MYR1"/>
<protein>
    <recommendedName>
        <fullName evidence="2">WW domain-containing protein</fullName>
    </recommendedName>
</protein>
<name>A0AAV9MYR1_9EURO</name>
<feature type="domain" description="WW" evidence="2">
    <location>
        <begin position="42"/>
        <end position="75"/>
    </location>
</feature>
<evidence type="ECO:0000259" key="2">
    <source>
        <dbReference type="PROSITE" id="PS50020"/>
    </source>
</evidence>
<dbReference type="SUPFAM" id="SSF51045">
    <property type="entry name" value="WW domain"/>
    <property type="match status" value="1"/>
</dbReference>
<proteinExistence type="predicted"/>
<dbReference type="GeneID" id="89977184"/>
<dbReference type="Gene3D" id="2.20.70.10">
    <property type="match status" value="2"/>
</dbReference>
<dbReference type="InterPro" id="IPR001202">
    <property type="entry name" value="WW_dom"/>
</dbReference>
<dbReference type="Pfam" id="PF00397">
    <property type="entry name" value="WW"/>
    <property type="match status" value="1"/>
</dbReference>
<dbReference type="EMBL" id="JAVRRD010000035">
    <property type="protein sequence ID" value="KAK5045654.1"/>
    <property type="molecule type" value="Genomic_DNA"/>
</dbReference>
<feature type="domain" description="WW" evidence="2">
    <location>
        <begin position="76"/>
        <end position="109"/>
    </location>
</feature>
<evidence type="ECO:0000313" key="3">
    <source>
        <dbReference type="EMBL" id="KAK5045654.1"/>
    </source>
</evidence>
<dbReference type="SMART" id="SM00456">
    <property type="entry name" value="WW"/>
    <property type="match status" value="2"/>
</dbReference>
<feature type="region of interest" description="Disordered" evidence="1">
    <location>
        <begin position="516"/>
        <end position="570"/>
    </location>
</feature>
<gene>
    <name evidence="3" type="ORF">LTR84_009023</name>
</gene>
<accession>A0AAV9MYR1</accession>